<proteinExistence type="predicted"/>
<protein>
    <recommendedName>
        <fullName evidence="3">CCT domain-containing protein</fullName>
    </recommendedName>
</protein>
<dbReference type="Proteomes" id="UP000287651">
    <property type="component" value="Unassembled WGS sequence"/>
</dbReference>
<name>A0A426Y7B8_ENSVE</name>
<evidence type="ECO:0000313" key="1">
    <source>
        <dbReference type="EMBL" id="RRT47621.1"/>
    </source>
</evidence>
<reference evidence="1 2" key="1">
    <citation type="journal article" date="2014" name="Agronomy (Basel)">
        <title>A Draft Genome Sequence for Ensete ventricosum, the Drought-Tolerant Tree Against Hunger.</title>
        <authorList>
            <person name="Harrison J."/>
            <person name="Moore K.A."/>
            <person name="Paszkiewicz K."/>
            <person name="Jones T."/>
            <person name="Grant M."/>
            <person name="Ambacheew D."/>
            <person name="Muzemil S."/>
            <person name="Studholme D.J."/>
        </authorList>
    </citation>
    <scope>NUCLEOTIDE SEQUENCE [LARGE SCALE GENOMIC DNA]</scope>
</reference>
<dbReference type="AlphaFoldDB" id="A0A426Y7B8"/>
<dbReference type="EMBL" id="AMZH03014446">
    <property type="protein sequence ID" value="RRT47621.1"/>
    <property type="molecule type" value="Genomic_DNA"/>
</dbReference>
<gene>
    <name evidence="1" type="ORF">B296_00036853</name>
</gene>
<evidence type="ECO:0000313" key="2">
    <source>
        <dbReference type="Proteomes" id="UP000287651"/>
    </source>
</evidence>
<evidence type="ECO:0008006" key="3">
    <source>
        <dbReference type="Google" id="ProtNLM"/>
    </source>
</evidence>
<accession>A0A426Y7B8</accession>
<organism evidence="1 2">
    <name type="scientific">Ensete ventricosum</name>
    <name type="common">Abyssinian banana</name>
    <name type="synonym">Musa ensete</name>
    <dbReference type="NCBI Taxonomy" id="4639"/>
    <lineage>
        <taxon>Eukaryota</taxon>
        <taxon>Viridiplantae</taxon>
        <taxon>Streptophyta</taxon>
        <taxon>Embryophyta</taxon>
        <taxon>Tracheophyta</taxon>
        <taxon>Spermatophyta</taxon>
        <taxon>Magnoliopsida</taxon>
        <taxon>Liliopsida</taxon>
        <taxon>Zingiberales</taxon>
        <taxon>Musaceae</taxon>
        <taxon>Ensete</taxon>
    </lineage>
</organism>
<sequence length="254" mass="27732">MYAEQGLLLPYTLGFPQEVSGVDQHLLPFTAYEDLVSADLPNSAPYMGNLVQISAISEYDLGGVGDLFEAPEPILEESILALDPITDAMSVMSGYGSTITEETLKIADMGSIQNEDFLGDALYDCQKDLFANSTAGVLPEALDIAVAAVQTEETLAGERSFAEGSLPKSISFGCHSLILSLFWQVLGIDDLVHGNMNIVPSSNPLATIVDVNIEVKIEERREKLSRYRTKRTKRNYGRKIKVNFLSSYSKIVLG</sequence>
<comment type="caution">
    <text evidence="1">The sequence shown here is derived from an EMBL/GenBank/DDBJ whole genome shotgun (WGS) entry which is preliminary data.</text>
</comment>